<organism evidence="1 2">
    <name type="scientific">Tuber borchii</name>
    <name type="common">White truffle</name>
    <dbReference type="NCBI Taxonomy" id="42251"/>
    <lineage>
        <taxon>Eukaryota</taxon>
        <taxon>Fungi</taxon>
        <taxon>Dikarya</taxon>
        <taxon>Ascomycota</taxon>
        <taxon>Pezizomycotina</taxon>
        <taxon>Pezizomycetes</taxon>
        <taxon>Pezizales</taxon>
        <taxon>Tuberaceae</taxon>
        <taxon>Tuber</taxon>
    </lineage>
</organism>
<dbReference type="AlphaFoldDB" id="A0A2T6ZBZ7"/>
<comment type="caution">
    <text evidence="1">The sequence shown here is derived from an EMBL/GenBank/DDBJ whole genome shotgun (WGS) entry which is preliminary data.</text>
</comment>
<evidence type="ECO:0000313" key="1">
    <source>
        <dbReference type="EMBL" id="PUU73018.1"/>
    </source>
</evidence>
<dbReference type="EMBL" id="NESQ01000428">
    <property type="protein sequence ID" value="PUU73018.1"/>
    <property type="molecule type" value="Genomic_DNA"/>
</dbReference>
<keyword evidence="2" id="KW-1185">Reference proteome</keyword>
<accession>A0A2T6ZBZ7</accession>
<protein>
    <submittedName>
        <fullName evidence="1">Uncharacterized protein</fullName>
    </submittedName>
</protein>
<name>A0A2T6ZBZ7_TUBBO</name>
<evidence type="ECO:0000313" key="2">
    <source>
        <dbReference type="Proteomes" id="UP000244722"/>
    </source>
</evidence>
<gene>
    <name evidence="1" type="ORF">B9Z19DRAFT_1136116</name>
</gene>
<reference evidence="1 2" key="1">
    <citation type="submission" date="2017-04" db="EMBL/GenBank/DDBJ databases">
        <title>Draft genome sequence of Tuber borchii Vittad., a whitish edible truffle.</title>
        <authorList>
            <consortium name="DOE Joint Genome Institute"/>
            <person name="Murat C."/>
            <person name="Kuo A."/>
            <person name="Barry K.W."/>
            <person name="Clum A."/>
            <person name="Dockter R.B."/>
            <person name="Fauchery L."/>
            <person name="Iotti M."/>
            <person name="Kohler A."/>
            <person name="Labutti K."/>
            <person name="Lindquist E.A."/>
            <person name="Lipzen A."/>
            <person name="Ohm R.A."/>
            <person name="Wang M."/>
            <person name="Grigoriev I.V."/>
            <person name="Zambonelli A."/>
            <person name="Martin F.M."/>
        </authorList>
    </citation>
    <scope>NUCLEOTIDE SEQUENCE [LARGE SCALE GENOMIC DNA]</scope>
    <source>
        <strain evidence="1 2">Tbo3840</strain>
    </source>
</reference>
<dbReference type="Proteomes" id="UP000244722">
    <property type="component" value="Unassembled WGS sequence"/>
</dbReference>
<dbReference type="OrthoDB" id="5355583at2759"/>
<sequence>MNTRETEKRLGFHFNEFERDAVSISQMLADVKPEFKELGEEEVMGIKEQIFHYILGFIEIEGYPSEANDNFNKANVNDLVLLVLFPIVRASQGQTGRELRLLREKDIITTNFIGTRDRKFAFIVEAQKASIGQAKRLCMLALKEMGDNNPGGVIHGFVTSGDCWQIIRYQREIFTQTDPVQLVFRTMERDKAKWLKESSIIVDFLNAALRSEGFVAA</sequence>
<proteinExistence type="predicted"/>